<dbReference type="SUPFAM" id="SSF52768">
    <property type="entry name" value="Arginase/deacetylase"/>
    <property type="match status" value="1"/>
</dbReference>
<dbReference type="PANTHER" id="PTHR43782">
    <property type="entry name" value="ARGINASE"/>
    <property type="match status" value="1"/>
</dbReference>
<evidence type="ECO:0000313" key="4">
    <source>
        <dbReference type="EMBL" id="EDV04511.1"/>
    </source>
</evidence>
<keyword evidence="2" id="KW-0378">Hydrolase</keyword>
<comment type="caution">
    <text evidence="4">The sequence shown here is derived from an EMBL/GenBank/DDBJ whole genome shotgun (WGS) entry which is preliminary data.</text>
</comment>
<organism evidence="4 5">
    <name type="scientific">Bacteroides intestinalis DSM 17393</name>
    <dbReference type="NCBI Taxonomy" id="471870"/>
    <lineage>
        <taxon>Bacteria</taxon>
        <taxon>Pseudomonadati</taxon>
        <taxon>Bacteroidota</taxon>
        <taxon>Bacteroidia</taxon>
        <taxon>Bacteroidales</taxon>
        <taxon>Bacteroidaceae</taxon>
        <taxon>Bacteroides</taxon>
    </lineage>
</organism>
<dbReference type="eggNOG" id="COG0010">
    <property type="taxonomic scope" value="Bacteria"/>
</dbReference>
<reference evidence="4 5" key="2">
    <citation type="submission" date="2008-04" db="EMBL/GenBank/DDBJ databases">
        <authorList>
            <person name="Fulton L."/>
            <person name="Clifton S."/>
            <person name="Fulton B."/>
            <person name="Xu J."/>
            <person name="Minx P."/>
            <person name="Pepin K.H."/>
            <person name="Johnson M."/>
            <person name="Thiruvilangam P."/>
            <person name="Bhonagiri V."/>
            <person name="Nash W.E."/>
            <person name="Mardis E.R."/>
            <person name="Wilson R.K."/>
        </authorList>
    </citation>
    <scope>NUCLEOTIDE SEQUENCE [LARGE SCALE GENOMIC DNA]</scope>
    <source>
        <strain evidence="4 5">DSM 17393</strain>
    </source>
</reference>
<evidence type="ECO:0000313" key="5">
    <source>
        <dbReference type="Proteomes" id="UP000004596"/>
    </source>
</evidence>
<gene>
    <name evidence="4" type="ORF">BACINT_03648</name>
</gene>
<proteinExistence type="predicted"/>
<evidence type="ECO:0000256" key="3">
    <source>
        <dbReference type="ARBA" id="ARBA00023211"/>
    </source>
</evidence>
<dbReference type="STRING" id="471870.BACINT_03648"/>
<protein>
    <recommendedName>
        <fullName evidence="6">Arginase family protein</fullName>
    </recommendedName>
</protein>
<dbReference type="GO" id="GO:0030145">
    <property type="term" value="F:manganese ion binding"/>
    <property type="evidence" value="ECO:0007669"/>
    <property type="project" value="TreeGrafter"/>
</dbReference>
<evidence type="ECO:0008006" key="6">
    <source>
        <dbReference type="Google" id="ProtNLM"/>
    </source>
</evidence>
<dbReference type="InterPro" id="IPR023696">
    <property type="entry name" value="Ureohydrolase_dom_sf"/>
</dbReference>
<dbReference type="AlphaFoldDB" id="B3CBQ9"/>
<dbReference type="InterPro" id="IPR006035">
    <property type="entry name" value="Ureohydrolase"/>
</dbReference>
<accession>B3CBQ9</accession>
<reference evidence="4 5" key="1">
    <citation type="submission" date="2008-04" db="EMBL/GenBank/DDBJ databases">
        <title>Draft genome sequence of Bacteroides intestinalis (DSM 17393).</title>
        <authorList>
            <person name="Sudarsanam P."/>
            <person name="Ley R."/>
            <person name="Guruge J."/>
            <person name="Turnbaugh P.J."/>
            <person name="Mahowald M."/>
            <person name="Liep D."/>
            <person name="Gordon J."/>
        </authorList>
    </citation>
    <scope>NUCLEOTIDE SEQUENCE [LARGE SCALE GENOMIC DNA]</scope>
    <source>
        <strain evidence="4 5">DSM 17393</strain>
    </source>
</reference>
<name>B3CBQ9_9BACE</name>
<dbReference type="Proteomes" id="UP000004596">
    <property type="component" value="Unassembled WGS sequence"/>
</dbReference>
<sequence>MGDEEIMNLLPGKFDASKALIVGLRSWDKGMQERQKELSIKGLAPKETADNSSAIMEWLKNTEASKVVIHFDLDVIDPADMIAGVGVEPDGMKTEEVVRVINDIASEYDLVGLTIAEPMPRIAIKIRNMLNQLPLLKE</sequence>
<evidence type="ECO:0000256" key="2">
    <source>
        <dbReference type="ARBA" id="ARBA00022801"/>
    </source>
</evidence>
<dbReference type="GO" id="GO:0004053">
    <property type="term" value="F:arginase activity"/>
    <property type="evidence" value="ECO:0007669"/>
    <property type="project" value="TreeGrafter"/>
</dbReference>
<dbReference type="GO" id="GO:0005829">
    <property type="term" value="C:cytosol"/>
    <property type="evidence" value="ECO:0007669"/>
    <property type="project" value="TreeGrafter"/>
</dbReference>
<dbReference type="PANTHER" id="PTHR43782:SF3">
    <property type="entry name" value="ARGINASE"/>
    <property type="match status" value="1"/>
</dbReference>
<dbReference type="Gene3D" id="3.40.800.10">
    <property type="entry name" value="Ureohydrolase domain"/>
    <property type="match status" value="1"/>
</dbReference>
<keyword evidence="3" id="KW-0464">Manganese</keyword>
<evidence type="ECO:0000256" key="1">
    <source>
        <dbReference type="ARBA" id="ARBA00022723"/>
    </source>
</evidence>
<keyword evidence="1" id="KW-0479">Metal-binding</keyword>
<dbReference type="EMBL" id="ABJL02000008">
    <property type="protein sequence ID" value="EDV04511.1"/>
    <property type="molecule type" value="Genomic_DNA"/>
</dbReference>
<dbReference type="CDD" id="cd09999">
    <property type="entry name" value="Arginase-like_1"/>
    <property type="match status" value="1"/>
</dbReference>
<dbReference type="Pfam" id="PF00491">
    <property type="entry name" value="Arginase"/>
    <property type="match status" value="1"/>
</dbReference>